<dbReference type="InterPro" id="IPR001680">
    <property type="entry name" value="WD40_rpt"/>
</dbReference>
<feature type="domain" description="EIPR1-like beta-propeller" evidence="6">
    <location>
        <begin position="7"/>
        <end position="299"/>
    </location>
</feature>
<feature type="compositionally biased region" description="Basic and acidic residues" evidence="5">
    <location>
        <begin position="351"/>
        <end position="376"/>
    </location>
</feature>
<reference evidence="7" key="3">
    <citation type="submission" date="2025-09" db="UniProtKB">
        <authorList>
            <consortium name="Ensembl"/>
        </authorList>
    </citation>
    <scope>IDENTIFICATION</scope>
</reference>
<keyword evidence="8" id="KW-1185">Reference proteome</keyword>
<dbReference type="InterPro" id="IPR040323">
    <property type="entry name" value="EIPR1"/>
</dbReference>
<dbReference type="GO" id="GO:0060341">
    <property type="term" value="P:regulation of cellular localization"/>
    <property type="evidence" value="ECO:0007669"/>
    <property type="project" value="UniProtKB-ARBA"/>
</dbReference>
<dbReference type="InParanoid" id="A0A671VWQ8"/>
<evidence type="ECO:0000256" key="3">
    <source>
        <dbReference type="ARBA" id="ARBA00022737"/>
    </source>
</evidence>
<name>A0A671VWQ8_SPAAU</name>
<organism evidence="7 8">
    <name type="scientific">Sparus aurata</name>
    <name type="common">Gilthead sea bream</name>
    <dbReference type="NCBI Taxonomy" id="8175"/>
    <lineage>
        <taxon>Eukaryota</taxon>
        <taxon>Metazoa</taxon>
        <taxon>Chordata</taxon>
        <taxon>Craniata</taxon>
        <taxon>Vertebrata</taxon>
        <taxon>Euteleostomi</taxon>
        <taxon>Actinopterygii</taxon>
        <taxon>Neopterygii</taxon>
        <taxon>Teleostei</taxon>
        <taxon>Neoteleostei</taxon>
        <taxon>Acanthomorphata</taxon>
        <taxon>Eupercaria</taxon>
        <taxon>Spariformes</taxon>
        <taxon>Sparidae</taxon>
        <taxon>Sparus</taxon>
    </lineage>
</organism>
<feature type="compositionally biased region" description="Basic and acidic residues" evidence="5">
    <location>
        <begin position="451"/>
        <end position="476"/>
    </location>
</feature>
<dbReference type="SUPFAM" id="SSF50978">
    <property type="entry name" value="WD40 repeat-like"/>
    <property type="match status" value="1"/>
</dbReference>
<reference evidence="7" key="2">
    <citation type="submission" date="2025-08" db="UniProtKB">
        <authorList>
            <consortium name="Ensembl"/>
        </authorList>
    </citation>
    <scope>IDENTIFICATION</scope>
</reference>
<dbReference type="FunCoup" id="A0A671VWQ8">
    <property type="interactions" value="1145"/>
</dbReference>
<dbReference type="PROSITE" id="PS00678">
    <property type="entry name" value="WD_REPEATS_1"/>
    <property type="match status" value="1"/>
</dbReference>
<dbReference type="PROSITE" id="PS50082">
    <property type="entry name" value="WD_REPEATS_2"/>
    <property type="match status" value="1"/>
</dbReference>
<evidence type="ECO:0000256" key="2">
    <source>
        <dbReference type="ARBA" id="ARBA00022574"/>
    </source>
</evidence>
<dbReference type="Gene3D" id="2.130.10.10">
    <property type="entry name" value="YVTN repeat-like/Quinoprotein amine dehydrogenase"/>
    <property type="match status" value="1"/>
</dbReference>
<keyword evidence="2 4" id="KW-0853">WD repeat</keyword>
<evidence type="ECO:0000313" key="8">
    <source>
        <dbReference type="Proteomes" id="UP000472265"/>
    </source>
</evidence>
<dbReference type="PANTHER" id="PTHR14205">
    <property type="entry name" value="WD-REPEAT PROTEIN"/>
    <property type="match status" value="1"/>
</dbReference>
<evidence type="ECO:0000259" key="6">
    <source>
        <dbReference type="Pfam" id="PF23609"/>
    </source>
</evidence>
<dbReference type="InterPro" id="IPR036322">
    <property type="entry name" value="WD40_repeat_dom_sf"/>
</dbReference>
<dbReference type="Proteomes" id="UP000472265">
    <property type="component" value="Chromosome 16"/>
</dbReference>
<protein>
    <submittedName>
        <fullName evidence="7">EARP complex and GARP complex interacting protein 1</fullName>
    </submittedName>
</protein>
<dbReference type="GO" id="GO:0016567">
    <property type="term" value="P:protein ubiquitination"/>
    <property type="evidence" value="ECO:0007669"/>
    <property type="project" value="TreeGrafter"/>
</dbReference>
<dbReference type="InterPro" id="IPR019775">
    <property type="entry name" value="WD40_repeat_CS"/>
</dbReference>
<feature type="compositionally biased region" description="Basic and acidic residues" evidence="5">
    <location>
        <begin position="408"/>
        <end position="439"/>
    </location>
</feature>
<feature type="compositionally biased region" description="Basic and acidic residues" evidence="5">
    <location>
        <begin position="383"/>
        <end position="401"/>
    </location>
</feature>
<feature type="repeat" description="WD" evidence="4">
    <location>
        <begin position="224"/>
        <end position="266"/>
    </location>
</feature>
<proteinExistence type="inferred from homology"/>
<reference evidence="7" key="1">
    <citation type="submission" date="2021-04" db="EMBL/GenBank/DDBJ databases">
        <authorList>
            <consortium name="Wellcome Sanger Institute Data Sharing"/>
        </authorList>
    </citation>
    <scope>NUCLEOTIDE SEQUENCE [LARGE SCALE GENOMIC DNA]</scope>
</reference>
<dbReference type="PANTHER" id="PTHR14205:SF15">
    <property type="entry name" value="EARP AND GARP COMPLEX-INTERACTING PROTEIN 1"/>
    <property type="match status" value="1"/>
</dbReference>
<dbReference type="AlphaFoldDB" id="A0A671VWQ8"/>
<feature type="compositionally biased region" description="Basic and acidic residues" evidence="5">
    <location>
        <begin position="483"/>
        <end position="537"/>
    </location>
</feature>
<comment type="similarity">
    <text evidence="1">Belongs to the WD repeat EIPR1 family.</text>
</comment>
<feature type="compositionally biased region" description="Basic and acidic residues" evidence="5">
    <location>
        <begin position="323"/>
        <end position="332"/>
    </location>
</feature>
<dbReference type="PROSITE" id="PS50294">
    <property type="entry name" value="WD_REPEATS_REGION"/>
    <property type="match status" value="1"/>
</dbReference>
<dbReference type="Pfam" id="PF23609">
    <property type="entry name" value="Beta-prop_EIPR1"/>
    <property type="match status" value="1"/>
</dbReference>
<sequence>MEDDAPVIYGLEFQARALTAQTAETDAIRFLVGTQSLKFDNQIHIIDFDDENNIINKTVLLHQAGEIWHIGTSPADKAVLTTCFNKTSDSRVVSCAAVWRMPSDWETGSHESPDDSVHNPQSLELLCHLDDRTHSNTACVLWEPMGDGKRVMSLADNHALLWDLQESSTQATVSSTATLEGKGQLKFTSGKWSPHHNCSQLTTANDTAIRGWDLRTMTQIYCIENAHGQLVRDLDINPNRQYYLASCGDDCKVKFWDVRNVQEPVKTLEDHSHWVWSVRYNHSHDQLVLTASSDSRLILSNMVSISSEPFGHLVDDEELSEGEDNHQEDNIKMQKRKRQETIDTFFKRKPGVCEDVARSEEDRDDEGGKGRQEEGRQIAGRQIEGRQIEGRQEAGRQEDGRQIAGRQEYGRQEDGRQIAGRQEDGRQEEGRHEAGRQEAGRQIAGRLIAGRQEDGRHEAGRQKEGRHEADRLDEGRQIAGSQEEGRHEADRQEEGRQEEGRHEADRQEEGRHEAGRQEDGRQIAGRQEEGRQEEGRQIGRRIAGR</sequence>
<feature type="region of interest" description="Disordered" evidence="5">
    <location>
        <begin position="319"/>
        <end position="545"/>
    </location>
</feature>
<dbReference type="InterPro" id="IPR059104">
    <property type="entry name" value="Beta-prop_EIPR1-like"/>
</dbReference>
<dbReference type="FunFam" id="2.130.10.10:FF:000156">
    <property type="entry name" value="protein TSSC1 isoform X1"/>
    <property type="match status" value="1"/>
</dbReference>
<evidence type="ECO:0000256" key="4">
    <source>
        <dbReference type="PROSITE-ProRule" id="PRU00221"/>
    </source>
</evidence>
<dbReference type="Ensembl" id="ENSSAUT00010032384.1">
    <property type="protein sequence ID" value="ENSSAUP00010030729.1"/>
    <property type="gene ID" value="ENSSAUG00010013161.1"/>
</dbReference>
<accession>A0A671VWQ8</accession>
<keyword evidence="3" id="KW-0677">Repeat</keyword>
<gene>
    <name evidence="7" type="primary">EIPR1</name>
    <name evidence="7" type="synonym">eipr1</name>
</gene>
<dbReference type="GO" id="GO:0051049">
    <property type="term" value="P:regulation of transport"/>
    <property type="evidence" value="ECO:0007669"/>
    <property type="project" value="UniProtKB-ARBA"/>
</dbReference>
<dbReference type="SMART" id="SM00320">
    <property type="entry name" value="WD40"/>
    <property type="match status" value="4"/>
</dbReference>
<dbReference type="GeneTree" id="ENSGT00730000111137"/>
<evidence type="ECO:0000313" key="7">
    <source>
        <dbReference type="Ensembl" id="ENSSAUP00010030729.1"/>
    </source>
</evidence>
<dbReference type="InterPro" id="IPR015943">
    <property type="entry name" value="WD40/YVTN_repeat-like_dom_sf"/>
</dbReference>
<evidence type="ECO:0000256" key="1">
    <source>
        <dbReference type="ARBA" id="ARBA00005672"/>
    </source>
</evidence>
<evidence type="ECO:0000256" key="5">
    <source>
        <dbReference type="SAM" id="MobiDB-lite"/>
    </source>
</evidence>